<dbReference type="RefSeq" id="WP_263228262.1">
    <property type="nucleotide sequence ID" value="NZ_CP106793.1"/>
</dbReference>
<dbReference type="Pfam" id="PF00226">
    <property type="entry name" value="DnaJ"/>
    <property type="match status" value="1"/>
</dbReference>
<dbReference type="PANTHER" id="PTHR43096:SF58">
    <property type="entry name" value="CHAPERONE DNAJ-DOMAIN SUPERFAMILY PROTEIN"/>
    <property type="match status" value="1"/>
</dbReference>
<evidence type="ECO:0000313" key="3">
    <source>
        <dbReference type="EMBL" id="UXY18040.1"/>
    </source>
</evidence>
<protein>
    <submittedName>
        <fullName evidence="3">J domain-containing protein</fullName>
    </submittedName>
</protein>
<feature type="region of interest" description="Disordered" evidence="1">
    <location>
        <begin position="1"/>
        <end position="22"/>
    </location>
</feature>
<gene>
    <name evidence="3" type="ORF">N8I84_04360</name>
</gene>
<evidence type="ECO:0000256" key="1">
    <source>
        <dbReference type="SAM" id="MobiDB-lite"/>
    </source>
</evidence>
<proteinExistence type="predicted"/>
<dbReference type="CDD" id="cd06257">
    <property type="entry name" value="DnaJ"/>
    <property type="match status" value="1"/>
</dbReference>
<name>A0ABY6DUJ0_9ACTN</name>
<dbReference type="InterPro" id="IPR001623">
    <property type="entry name" value="DnaJ_domain"/>
</dbReference>
<dbReference type="Gene3D" id="1.10.287.110">
    <property type="entry name" value="DnaJ domain"/>
    <property type="match status" value="1"/>
</dbReference>
<dbReference type="PRINTS" id="PR00625">
    <property type="entry name" value="JDOMAIN"/>
</dbReference>
<accession>A0ABY6DUJ0</accession>
<evidence type="ECO:0000259" key="2">
    <source>
        <dbReference type="PROSITE" id="PS50076"/>
    </source>
</evidence>
<dbReference type="SUPFAM" id="SSF46565">
    <property type="entry name" value="Chaperone J-domain"/>
    <property type="match status" value="1"/>
</dbReference>
<sequence>MDTHRATGAAPDPYDVLGVDPSASPERITSAYRRLVRRLHPDTRSDEVTEEALARVLVAYETLRDPAARAALDRRRRATPAAGPAWVRGATAVVTTATGRFPARAPLLRVGPVRVERTL</sequence>
<dbReference type="SMART" id="SM00271">
    <property type="entry name" value="DnaJ"/>
    <property type="match status" value="1"/>
</dbReference>
<dbReference type="PROSITE" id="PS50076">
    <property type="entry name" value="DNAJ_2"/>
    <property type="match status" value="1"/>
</dbReference>
<feature type="domain" description="J" evidence="2">
    <location>
        <begin position="12"/>
        <end position="76"/>
    </location>
</feature>
<dbReference type="PANTHER" id="PTHR43096">
    <property type="entry name" value="DNAJ HOMOLOG 1, MITOCHONDRIAL-RELATED"/>
    <property type="match status" value="1"/>
</dbReference>
<organism evidence="3 4">
    <name type="scientific">Streptomyces cynarae</name>
    <dbReference type="NCBI Taxonomy" id="2981134"/>
    <lineage>
        <taxon>Bacteria</taxon>
        <taxon>Bacillati</taxon>
        <taxon>Actinomycetota</taxon>
        <taxon>Actinomycetes</taxon>
        <taxon>Kitasatosporales</taxon>
        <taxon>Streptomycetaceae</taxon>
        <taxon>Streptomyces</taxon>
    </lineage>
</organism>
<keyword evidence="4" id="KW-1185">Reference proteome</keyword>
<dbReference type="Proteomes" id="UP001061298">
    <property type="component" value="Chromosome"/>
</dbReference>
<dbReference type="InterPro" id="IPR036869">
    <property type="entry name" value="J_dom_sf"/>
</dbReference>
<evidence type="ECO:0000313" key="4">
    <source>
        <dbReference type="Proteomes" id="UP001061298"/>
    </source>
</evidence>
<dbReference type="EMBL" id="CP106793">
    <property type="protein sequence ID" value="UXY18040.1"/>
    <property type="molecule type" value="Genomic_DNA"/>
</dbReference>
<reference evidence="3" key="1">
    <citation type="submission" date="2022-10" db="EMBL/GenBank/DDBJ databases">
        <authorList>
            <person name="Mo P."/>
        </authorList>
    </citation>
    <scope>NUCLEOTIDE SEQUENCE</scope>
    <source>
        <strain evidence="3">HUAS 13-4</strain>
    </source>
</reference>